<reference evidence="3" key="1">
    <citation type="submission" date="2016-11" db="EMBL/GenBank/DDBJ databases">
        <authorList>
            <person name="Varghese N."/>
            <person name="Submissions S."/>
        </authorList>
    </citation>
    <scope>NUCLEOTIDE SEQUENCE [LARGE SCALE GENOMIC DNA]</scope>
    <source>
        <strain evidence="3">DSM 24724</strain>
    </source>
</reference>
<keyword evidence="1" id="KW-1133">Transmembrane helix</keyword>
<evidence type="ECO:0000256" key="1">
    <source>
        <dbReference type="SAM" id="Phobius"/>
    </source>
</evidence>
<keyword evidence="1" id="KW-0812">Transmembrane</keyword>
<evidence type="ECO:0008006" key="4">
    <source>
        <dbReference type="Google" id="ProtNLM"/>
    </source>
</evidence>
<sequence length="188" mass="21978">MAKDSLYDVWARRNPRFETRFEETLLRQFTEYGGGSVESMSSKGKIFGAGYELYIYAFFIGLYANIRKELSDDTKTLGQPIQFWGNLDSKKFRKAYPKLREYIFTALLAKSDDLDLIALEKEEITERKAVDYLIDTMEQYANYGFHKVEEKLKENPNYFYKSTGFLDMVLDLVQAVNKEDKADIIEDL</sequence>
<dbReference type="OrthoDB" id="1069215at2"/>
<gene>
    <name evidence="2" type="ORF">SAMN05444484_101241</name>
</gene>
<organism evidence="2 3">
    <name type="scientific">Flavobacterium chilense</name>
    <dbReference type="NCBI Taxonomy" id="946677"/>
    <lineage>
        <taxon>Bacteria</taxon>
        <taxon>Pseudomonadati</taxon>
        <taxon>Bacteroidota</taxon>
        <taxon>Flavobacteriia</taxon>
        <taxon>Flavobacteriales</taxon>
        <taxon>Flavobacteriaceae</taxon>
        <taxon>Flavobacterium</taxon>
    </lineage>
</organism>
<keyword evidence="3" id="KW-1185">Reference proteome</keyword>
<accession>A0A1M6XQK5</accession>
<keyword evidence="1" id="KW-0472">Membrane</keyword>
<proteinExistence type="predicted"/>
<dbReference type="Proteomes" id="UP000184028">
    <property type="component" value="Unassembled WGS sequence"/>
</dbReference>
<dbReference type="AlphaFoldDB" id="A0A1M6XQK5"/>
<name>A0A1M6XQK5_9FLAO</name>
<evidence type="ECO:0000313" key="2">
    <source>
        <dbReference type="EMBL" id="SHL08272.1"/>
    </source>
</evidence>
<dbReference type="STRING" id="946677.SAMN05444484_101241"/>
<feature type="transmembrane region" description="Helical" evidence="1">
    <location>
        <begin position="46"/>
        <end position="66"/>
    </location>
</feature>
<evidence type="ECO:0000313" key="3">
    <source>
        <dbReference type="Proteomes" id="UP000184028"/>
    </source>
</evidence>
<protein>
    <recommendedName>
        <fullName evidence="4">Glycoside hydrolase family 15</fullName>
    </recommendedName>
</protein>
<dbReference type="RefSeq" id="WP_068843548.1">
    <property type="nucleotide sequence ID" value="NZ_FRBT01000001.1"/>
</dbReference>
<dbReference type="EMBL" id="FRBT01000001">
    <property type="protein sequence ID" value="SHL08272.1"/>
    <property type="molecule type" value="Genomic_DNA"/>
</dbReference>